<keyword evidence="3 9" id="KW-0349">Heme</keyword>
<dbReference type="InterPro" id="IPR036396">
    <property type="entry name" value="Cyt_P450_sf"/>
</dbReference>
<dbReference type="AlphaFoldDB" id="A0A5C8PJ00"/>
<comment type="function">
    <text evidence="8">Cytochromes P450 are a group of heme-thiolate monooxygenases. They oxidize a variety of structurally unrelated compounds, including steroids, fatty acids, and xenobiotics.</text>
</comment>
<keyword evidence="7 9" id="KW-0503">Monooxygenase</keyword>
<accession>A0A5C8PJ00</accession>
<dbReference type="PANTHER" id="PTHR46696">
    <property type="entry name" value="P450, PUTATIVE (EUROFUNG)-RELATED"/>
    <property type="match status" value="1"/>
</dbReference>
<dbReference type="Proteomes" id="UP000321638">
    <property type="component" value="Unassembled WGS sequence"/>
</dbReference>
<proteinExistence type="inferred from homology"/>
<keyword evidence="6 9" id="KW-0408">Iron</keyword>
<organism evidence="10 11">
    <name type="scientific">Vineibacter terrae</name>
    <dbReference type="NCBI Taxonomy" id="2586908"/>
    <lineage>
        <taxon>Bacteria</taxon>
        <taxon>Pseudomonadati</taxon>
        <taxon>Pseudomonadota</taxon>
        <taxon>Alphaproteobacteria</taxon>
        <taxon>Hyphomicrobiales</taxon>
        <taxon>Vineibacter</taxon>
    </lineage>
</organism>
<dbReference type="PRINTS" id="PR00385">
    <property type="entry name" value="P450"/>
</dbReference>
<dbReference type="FunFam" id="1.10.630.10:FF:000018">
    <property type="entry name" value="Cytochrome P450 monooxygenase"/>
    <property type="match status" value="1"/>
</dbReference>
<dbReference type="GO" id="GO:0004497">
    <property type="term" value="F:monooxygenase activity"/>
    <property type="evidence" value="ECO:0007669"/>
    <property type="project" value="UniProtKB-KW"/>
</dbReference>
<dbReference type="InterPro" id="IPR001128">
    <property type="entry name" value="Cyt_P450"/>
</dbReference>
<sequence length="416" mass="46358">MNAASTSGVIELPEDKARAFVESFDLTRLTRDFLDDPFPRYHALRRFAPVKRLPDGSVFLSRYADIQLCYRDARMSSDKKVEFGPKFGVGTPLYRHHTTSLVFNDPPLHTRVRRLLAAAFTPRALKALEPRVAAIVDQLLDQAADARRMDVIEDFGFALPVEVICDMLGVPRAERGPFRRYSLAILGALEPVISAEKQRIGDDAVAEFSAYLDDLISARRKRPADDNDVLGTLIHGEVDGERLTHEELVQNCIFLLNAGHETTTNLIGNTLDALLRFPDQLARLQADPTLIRSCVEEGLRFESSNQLGNRRLMADAEIGGERLAAGTYIHIGIGAANRDPAEFPEPDRFDAGRTPNRHVAFGAGVHMCLGATLARMEGTIALDRFIRRFPACRRDGDFVRGGRARFRGFAKYPVAW</sequence>
<dbReference type="PROSITE" id="PS00086">
    <property type="entry name" value="CYTOCHROME_P450"/>
    <property type="match status" value="1"/>
</dbReference>
<evidence type="ECO:0000256" key="6">
    <source>
        <dbReference type="ARBA" id="ARBA00023004"/>
    </source>
</evidence>
<dbReference type="Pfam" id="PF00067">
    <property type="entry name" value="p450"/>
    <property type="match status" value="1"/>
</dbReference>
<comment type="similarity">
    <text evidence="2 9">Belongs to the cytochrome P450 family.</text>
</comment>
<dbReference type="GO" id="GO:0016705">
    <property type="term" value="F:oxidoreductase activity, acting on paired donors, with incorporation or reduction of molecular oxygen"/>
    <property type="evidence" value="ECO:0007669"/>
    <property type="project" value="InterPro"/>
</dbReference>
<gene>
    <name evidence="10" type="ORF">FHP25_19840</name>
</gene>
<dbReference type="InterPro" id="IPR017972">
    <property type="entry name" value="Cyt_P450_CS"/>
</dbReference>
<name>A0A5C8PJ00_9HYPH</name>
<dbReference type="PRINTS" id="PR00359">
    <property type="entry name" value="BP450"/>
</dbReference>
<evidence type="ECO:0000313" key="11">
    <source>
        <dbReference type="Proteomes" id="UP000321638"/>
    </source>
</evidence>
<dbReference type="PANTHER" id="PTHR46696:SF1">
    <property type="entry name" value="CYTOCHROME P450 YJIB-RELATED"/>
    <property type="match status" value="1"/>
</dbReference>
<evidence type="ECO:0000256" key="4">
    <source>
        <dbReference type="ARBA" id="ARBA00022723"/>
    </source>
</evidence>
<dbReference type="CDD" id="cd20625">
    <property type="entry name" value="CYP164-like"/>
    <property type="match status" value="1"/>
</dbReference>
<dbReference type="SUPFAM" id="SSF48264">
    <property type="entry name" value="Cytochrome P450"/>
    <property type="match status" value="1"/>
</dbReference>
<keyword evidence="11" id="KW-1185">Reference proteome</keyword>
<protein>
    <submittedName>
        <fullName evidence="10">Cytochrome P450</fullName>
    </submittedName>
</protein>
<comment type="caution">
    <text evidence="10">The sequence shown here is derived from an EMBL/GenBank/DDBJ whole genome shotgun (WGS) entry which is preliminary data.</text>
</comment>
<evidence type="ECO:0000256" key="5">
    <source>
        <dbReference type="ARBA" id="ARBA00023002"/>
    </source>
</evidence>
<evidence type="ECO:0000256" key="9">
    <source>
        <dbReference type="RuleBase" id="RU000461"/>
    </source>
</evidence>
<reference evidence="10 11" key="1">
    <citation type="submission" date="2019-06" db="EMBL/GenBank/DDBJ databases">
        <title>New taxonomy in bacterial strain CC-CFT640, isolated from vineyard.</title>
        <authorList>
            <person name="Lin S.-Y."/>
            <person name="Tsai C.-F."/>
            <person name="Young C.-C."/>
        </authorList>
    </citation>
    <scope>NUCLEOTIDE SEQUENCE [LARGE SCALE GENOMIC DNA]</scope>
    <source>
        <strain evidence="10 11">CC-CFT640</strain>
    </source>
</reference>
<evidence type="ECO:0000256" key="7">
    <source>
        <dbReference type="ARBA" id="ARBA00023033"/>
    </source>
</evidence>
<keyword evidence="4 9" id="KW-0479">Metal-binding</keyword>
<comment type="cofactor">
    <cofactor evidence="1">
        <name>heme</name>
        <dbReference type="ChEBI" id="CHEBI:30413"/>
    </cofactor>
</comment>
<evidence type="ECO:0000256" key="2">
    <source>
        <dbReference type="ARBA" id="ARBA00010617"/>
    </source>
</evidence>
<dbReference type="GO" id="GO:0020037">
    <property type="term" value="F:heme binding"/>
    <property type="evidence" value="ECO:0007669"/>
    <property type="project" value="InterPro"/>
</dbReference>
<evidence type="ECO:0000256" key="8">
    <source>
        <dbReference type="ARBA" id="ARBA00043906"/>
    </source>
</evidence>
<dbReference type="InterPro" id="IPR002397">
    <property type="entry name" value="Cyt_P450_B"/>
</dbReference>
<dbReference type="GO" id="GO:0005506">
    <property type="term" value="F:iron ion binding"/>
    <property type="evidence" value="ECO:0007669"/>
    <property type="project" value="InterPro"/>
</dbReference>
<evidence type="ECO:0000256" key="1">
    <source>
        <dbReference type="ARBA" id="ARBA00001971"/>
    </source>
</evidence>
<dbReference type="RefSeq" id="WP_147848710.1">
    <property type="nucleotide sequence ID" value="NZ_VDUZ01000023.1"/>
</dbReference>
<keyword evidence="5 9" id="KW-0560">Oxidoreductase</keyword>
<dbReference type="Gene3D" id="1.10.630.10">
    <property type="entry name" value="Cytochrome P450"/>
    <property type="match status" value="1"/>
</dbReference>
<dbReference type="OrthoDB" id="9764248at2"/>
<evidence type="ECO:0000313" key="10">
    <source>
        <dbReference type="EMBL" id="TXL73667.1"/>
    </source>
</evidence>
<dbReference type="EMBL" id="VDUZ01000023">
    <property type="protein sequence ID" value="TXL73667.1"/>
    <property type="molecule type" value="Genomic_DNA"/>
</dbReference>
<evidence type="ECO:0000256" key="3">
    <source>
        <dbReference type="ARBA" id="ARBA00022617"/>
    </source>
</evidence>